<dbReference type="Proteomes" id="UP000265703">
    <property type="component" value="Unassembled WGS sequence"/>
</dbReference>
<keyword evidence="2" id="KW-1185">Reference proteome</keyword>
<name>A0A397S1L1_9GLOM</name>
<dbReference type="AlphaFoldDB" id="A0A397S1L1"/>
<dbReference type="OrthoDB" id="2416518at2759"/>
<protein>
    <submittedName>
        <fullName evidence="1">Uncharacterized protein</fullName>
    </submittedName>
</protein>
<evidence type="ECO:0000313" key="1">
    <source>
        <dbReference type="EMBL" id="RIA79848.1"/>
    </source>
</evidence>
<sequence length="175" mass="20641">MSTYPAFNIITLNQNSTHYIYTIIKEGYYPQNSILRYTSAHSCNNTQFKIQNNYSIQISWSREYVESTQSATNVANAYLQLEREHERKHRSHFLKPFNKPSNSIKTKRVYIFSKHLAINFTNTAVNYFHSDNCPVFQEICFTVQNKLILEFKTKKKKINEINKAFTRVIDQKPIA</sequence>
<gene>
    <name evidence="1" type="ORF">C1645_839787</name>
</gene>
<dbReference type="EMBL" id="QKYT01001122">
    <property type="protein sequence ID" value="RIA79848.1"/>
    <property type="molecule type" value="Genomic_DNA"/>
</dbReference>
<reference evidence="1 2" key="1">
    <citation type="submission" date="2018-06" db="EMBL/GenBank/DDBJ databases">
        <title>Comparative genomics reveals the genomic features of Rhizophagus irregularis, R. cerebriforme, R. diaphanum and Gigaspora rosea, and their symbiotic lifestyle signature.</title>
        <authorList>
            <person name="Morin E."/>
            <person name="San Clemente H."/>
            <person name="Chen E.C.H."/>
            <person name="De La Providencia I."/>
            <person name="Hainaut M."/>
            <person name="Kuo A."/>
            <person name="Kohler A."/>
            <person name="Murat C."/>
            <person name="Tang N."/>
            <person name="Roy S."/>
            <person name="Loubradou J."/>
            <person name="Henrissat B."/>
            <person name="Grigoriev I.V."/>
            <person name="Corradi N."/>
            <person name="Roux C."/>
            <person name="Martin F.M."/>
        </authorList>
    </citation>
    <scope>NUCLEOTIDE SEQUENCE [LARGE SCALE GENOMIC DNA]</scope>
    <source>
        <strain evidence="1 2">DAOM 227022</strain>
    </source>
</reference>
<comment type="caution">
    <text evidence="1">The sequence shown here is derived from an EMBL/GenBank/DDBJ whole genome shotgun (WGS) entry which is preliminary data.</text>
</comment>
<evidence type="ECO:0000313" key="2">
    <source>
        <dbReference type="Proteomes" id="UP000265703"/>
    </source>
</evidence>
<organism evidence="1 2">
    <name type="scientific">Glomus cerebriforme</name>
    <dbReference type="NCBI Taxonomy" id="658196"/>
    <lineage>
        <taxon>Eukaryota</taxon>
        <taxon>Fungi</taxon>
        <taxon>Fungi incertae sedis</taxon>
        <taxon>Mucoromycota</taxon>
        <taxon>Glomeromycotina</taxon>
        <taxon>Glomeromycetes</taxon>
        <taxon>Glomerales</taxon>
        <taxon>Glomeraceae</taxon>
        <taxon>Glomus</taxon>
    </lineage>
</organism>
<proteinExistence type="predicted"/>
<accession>A0A397S1L1</accession>